<dbReference type="InterPro" id="IPR009061">
    <property type="entry name" value="DNA-bd_dom_put_sf"/>
</dbReference>
<reference evidence="3 4" key="1">
    <citation type="submission" date="2016-10" db="EMBL/GenBank/DDBJ databases">
        <authorList>
            <person name="de Groot N.N."/>
        </authorList>
    </citation>
    <scope>NUCLEOTIDE SEQUENCE [LARGE SCALE GENOMIC DNA]</scope>
    <source>
        <strain evidence="3 4">CGMCC 1.11156</strain>
    </source>
</reference>
<evidence type="ECO:0000259" key="2">
    <source>
        <dbReference type="Pfam" id="PF12728"/>
    </source>
</evidence>
<dbReference type="InterPro" id="IPR041657">
    <property type="entry name" value="HTH_17"/>
</dbReference>
<dbReference type="AlphaFoldDB" id="A0A1I3I6Z7"/>
<proteinExistence type="predicted"/>
<feature type="region of interest" description="Disordered" evidence="1">
    <location>
        <begin position="63"/>
        <end position="103"/>
    </location>
</feature>
<evidence type="ECO:0000256" key="1">
    <source>
        <dbReference type="SAM" id="MobiDB-lite"/>
    </source>
</evidence>
<dbReference type="Pfam" id="PF12728">
    <property type="entry name" value="HTH_17"/>
    <property type="match status" value="1"/>
</dbReference>
<dbReference type="OrthoDB" id="4463966at2"/>
<dbReference type="EMBL" id="FOQG01000008">
    <property type="protein sequence ID" value="SFI43711.1"/>
    <property type="molecule type" value="Genomic_DNA"/>
</dbReference>
<keyword evidence="4" id="KW-1185">Reference proteome</keyword>
<dbReference type="SUPFAM" id="SSF46955">
    <property type="entry name" value="Putative DNA-binding domain"/>
    <property type="match status" value="1"/>
</dbReference>
<evidence type="ECO:0000313" key="3">
    <source>
        <dbReference type="EMBL" id="SFI43711.1"/>
    </source>
</evidence>
<feature type="domain" description="Helix-turn-helix" evidence="2">
    <location>
        <begin position="98"/>
        <end position="146"/>
    </location>
</feature>
<dbReference type="Proteomes" id="UP000198649">
    <property type="component" value="Unassembled WGS sequence"/>
</dbReference>
<organism evidence="3 4">
    <name type="scientific">Nocardioides psychrotolerans</name>
    <dbReference type="NCBI Taxonomy" id="1005945"/>
    <lineage>
        <taxon>Bacteria</taxon>
        <taxon>Bacillati</taxon>
        <taxon>Actinomycetota</taxon>
        <taxon>Actinomycetes</taxon>
        <taxon>Propionibacteriales</taxon>
        <taxon>Nocardioidaceae</taxon>
        <taxon>Nocardioides</taxon>
    </lineage>
</organism>
<accession>A0A1I3I6Z7</accession>
<gene>
    <name evidence="3" type="ORF">SAMN05216561_108143</name>
</gene>
<sequence>MTYRPRPYLPAVIGPRVSLRIVRHFGIELEHLARELARSPDPDARDDAAEIHAGIAQMVESARQWRERQAPTSVDGSAEVPSTSGGSESTRPPGSGVTTGEVAEQFGITARQVRYLVAAGRLVGHRRGRTWVIDEASVALYIEARRPA</sequence>
<dbReference type="RefSeq" id="WP_143099739.1">
    <property type="nucleotide sequence ID" value="NZ_BKAF01000036.1"/>
</dbReference>
<dbReference type="STRING" id="1005945.SAMN05216561_108143"/>
<protein>
    <submittedName>
        <fullName evidence="3">DNA binding domain-containing protein, excisionase family</fullName>
    </submittedName>
</protein>
<name>A0A1I3I6Z7_9ACTN</name>
<feature type="compositionally biased region" description="Polar residues" evidence="1">
    <location>
        <begin position="70"/>
        <end position="98"/>
    </location>
</feature>
<evidence type="ECO:0000313" key="4">
    <source>
        <dbReference type="Proteomes" id="UP000198649"/>
    </source>
</evidence>